<proteinExistence type="predicted"/>
<organism evidence="3 4">
    <name type="scientific">Macrostomum lignano</name>
    <dbReference type="NCBI Taxonomy" id="282301"/>
    <lineage>
        <taxon>Eukaryota</taxon>
        <taxon>Metazoa</taxon>
        <taxon>Spiralia</taxon>
        <taxon>Lophotrochozoa</taxon>
        <taxon>Platyhelminthes</taxon>
        <taxon>Rhabditophora</taxon>
        <taxon>Macrostomorpha</taxon>
        <taxon>Macrostomida</taxon>
        <taxon>Macrostomidae</taxon>
        <taxon>Macrostomum</taxon>
    </lineage>
</organism>
<sequence length="190" mass="20908">TSCCQRSASAVGAPPDYRVSHEWPLNGDSANPFCQGAAGVLEAYRHCLEEVRLRRANALRPGHQAREPAGIEPSRRQPASYLPVSIIVVGIGSGNFTEMELLDQDVWLLEEGGQKACRDIVQFVELRKYLRVAADGSDGVRWSKVALAKDVLQELPSQILEYMRRRRLKPNRLQQPQSPSSSAATGVSLG</sequence>
<dbReference type="AlphaFoldDB" id="A0A1I8I7V7"/>
<feature type="domain" description="Copine C-terminal" evidence="2">
    <location>
        <begin position="12"/>
        <end position="53"/>
    </location>
</feature>
<dbReference type="Pfam" id="PF07002">
    <property type="entry name" value="Copine"/>
    <property type="match status" value="2"/>
</dbReference>
<dbReference type="Proteomes" id="UP000095280">
    <property type="component" value="Unplaced"/>
</dbReference>
<evidence type="ECO:0000313" key="3">
    <source>
        <dbReference type="Proteomes" id="UP000095280"/>
    </source>
</evidence>
<evidence type="ECO:0000256" key="1">
    <source>
        <dbReference type="SAM" id="MobiDB-lite"/>
    </source>
</evidence>
<evidence type="ECO:0000313" key="4">
    <source>
        <dbReference type="WBParaSite" id="maker-uti_cns_0010450-snap-gene-0.2-mRNA-1"/>
    </source>
</evidence>
<keyword evidence="3" id="KW-1185">Reference proteome</keyword>
<dbReference type="PANTHER" id="PTHR10857">
    <property type="entry name" value="COPINE"/>
    <property type="match status" value="1"/>
</dbReference>
<dbReference type="PANTHER" id="PTHR10857:SF106">
    <property type="entry name" value="C2 DOMAIN-CONTAINING PROTEIN"/>
    <property type="match status" value="1"/>
</dbReference>
<name>A0A1I8I7V7_9PLAT</name>
<dbReference type="GO" id="GO:0005544">
    <property type="term" value="F:calcium-dependent phospholipid binding"/>
    <property type="evidence" value="ECO:0007669"/>
    <property type="project" value="InterPro"/>
</dbReference>
<accession>A0A1I8I7V7</accession>
<dbReference type="InterPro" id="IPR045052">
    <property type="entry name" value="Copine"/>
</dbReference>
<feature type="domain" description="Copine C-terminal" evidence="2">
    <location>
        <begin position="79"/>
        <end position="170"/>
    </location>
</feature>
<protein>
    <submittedName>
        <fullName evidence="4">Copine domain-containing protein</fullName>
    </submittedName>
</protein>
<feature type="region of interest" description="Disordered" evidence="1">
    <location>
        <begin position="170"/>
        <end position="190"/>
    </location>
</feature>
<dbReference type="InterPro" id="IPR010734">
    <property type="entry name" value="Copine_C"/>
</dbReference>
<dbReference type="GO" id="GO:0005886">
    <property type="term" value="C:plasma membrane"/>
    <property type="evidence" value="ECO:0007669"/>
    <property type="project" value="TreeGrafter"/>
</dbReference>
<dbReference type="WBParaSite" id="maker-uti_cns_0010450-snap-gene-0.2-mRNA-1">
    <property type="protein sequence ID" value="maker-uti_cns_0010450-snap-gene-0.2-mRNA-1"/>
    <property type="gene ID" value="maker-uti_cns_0010450-snap-gene-0.2"/>
</dbReference>
<reference evidence="4" key="1">
    <citation type="submission" date="2016-11" db="UniProtKB">
        <authorList>
            <consortium name="WormBaseParasite"/>
        </authorList>
    </citation>
    <scope>IDENTIFICATION</scope>
</reference>
<evidence type="ECO:0000259" key="2">
    <source>
        <dbReference type="Pfam" id="PF07002"/>
    </source>
</evidence>
<dbReference type="GO" id="GO:0071277">
    <property type="term" value="P:cellular response to calcium ion"/>
    <property type="evidence" value="ECO:0007669"/>
    <property type="project" value="TreeGrafter"/>
</dbReference>